<dbReference type="SUPFAM" id="SSF53041">
    <property type="entry name" value="Resolvase-like"/>
    <property type="match status" value="1"/>
</dbReference>
<evidence type="ECO:0000313" key="4">
    <source>
        <dbReference type="EMBL" id="AFZ15704.1"/>
    </source>
</evidence>
<geneLocation type="plasmid" evidence="4 5">
    <name>pCRI9333.06</name>
</geneLocation>
<accession>K9W7C9</accession>
<dbReference type="Proteomes" id="UP000010472">
    <property type="component" value="Plasmid pCRI9333.06"/>
</dbReference>
<keyword evidence="4" id="KW-0614">Plasmid</keyword>
<dbReference type="PROSITE" id="PS51736">
    <property type="entry name" value="RECOMBINASES_3"/>
    <property type="match status" value="1"/>
</dbReference>
<dbReference type="InterPro" id="IPR050639">
    <property type="entry name" value="SSR_resolvase"/>
</dbReference>
<dbReference type="Pfam" id="PF00239">
    <property type="entry name" value="Resolvase"/>
    <property type="match status" value="1"/>
</dbReference>
<dbReference type="Gene3D" id="3.40.50.1390">
    <property type="entry name" value="Resolvase, N-terminal catalytic domain"/>
    <property type="match status" value="1"/>
</dbReference>
<dbReference type="EMBL" id="CP003626">
    <property type="protein sequence ID" value="AFZ15704.1"/>
    <property type="molecule type" value="Genomic_DNA"/>
</dbReference>
<organism evidence="4 5">
    <name type="scientific">Crinalium epipsammum PCC 9333</name>
    <dbReference type="NCBI Taxonomy" id="1173022"/>
    <lineage>
        <taxon>Bacteria</taxon>
        <taxon>Bacillati</taxon>
        <taxon>Cyanobacteriota</taxon>
        <taxon>Cyanophyceae</taxon>
        <taxon>Gomontiellales</taxon>
        <taxon>Gomontiellaceae</taxon>
        <taxon>Crinalium</taxon>
    </lineage>
</organism>
<dbReference type="InterPro" id="IPR036388">
    <property type="entry name" value="WH-like_DNA-bd_sf"/>
</dbReference>
<reference evidence="4 5" key="1">
    <citation type="submission" date="2012-06" db="EMBL/GenBank/DDBJ databases">
        <title>Finished plasmid 6 of genome of Crinalium epipsammum PCC 9333.</title>
        <authorList>
            <consortium name="US DOE Joint Genome Institute"/>
            <person name="Gugger M."/>
            <person name="Coursin T."/>
            <person name="Rippka R."/>
            <person name="Tandeau De Marsac N."/>
            <person name="Huntemann M."/>
            <person name="Wei C.-L."/>
            <person name="Han J."/>
            <person name="Detter J.C."/>
            <person name="Han C."/>
            <person name="Tapia R."/>
            <person name="Davenport K."/>
            <person name="Daligault H."/>
            <person name="Erkkila T."/>
            <person name="Gu W."/>
            <person name="Munk A.C.C."/>
            <person name="Teshima H."/>
            <person name="Xu Y."/>
            <person name="Chain P."/>
            <person name="Chen A."/>
            <person name="Krypides N."/>
            <person name="Mavromatis K."/>
            <person name="Markowitz V."/>
            <person name="Szeto E."/>
            <person name="Ivanova N."/>
            <person name="Mikhailova N."/>
            <person name="Ovchinnikova G."/>
            <person name="Pagani I."/>
            <person name="Pati A."/>
            <person name="Goodwin L."/>
            <person name="Peters L."/>
            <person name="Pitluck S."/>
            <person name="Woyke T."/>
            <person name="Kerfeld C."/>
        </authorList>
    </citation>
    <scope>NUCLEOTIDE SEQUENCE [LARGE SCALE GENOMIC DNA]</scope>
    <source>
        <strain evidence="4 5">PCC 9333</strain>
        <plasmid evidence="5">Plasmid pCRI9333.06</plasmid>
    </source>
</reference>
<dbReference type="InterPro" id="IPR006119">
    <property type="entry name" value="Resolv_N"/>
</dbReference>
<keyword evidence="2" id="KW-0233">DNA recombination</keyword>
<dbReference type="AlphaFoldDB" id="K9W7C9"/>
<proteinExistence type="predicted"/>
<dbReference type="PANTHER" id="PTHR30461:SF2">
    <property type="entry name" value="SERINE RECOMBINASE PINE-RELATED"/>
    <property type="match status" value="1"/>
</dbReference>
<keyword evidence="1" id="KW-0238">DNA-binding</keyword>
<sequence length="272" mass="31104">MRPAPIIKGKILATDWYNINLYAKIDLLARYDTGSILIDYRELFRTSKTLVYLVQLEITAVVGFEQLESEGVYLVQKRVAIYARCSTDKQDLDYQLRILNEYATRANYQVVGIYQEYISGSKDDRPERAKVLKLAQARQIDLILVTELSRWGRSTTDLIATAQELRSRNVSLIAQSGLQFDFDSPQGKLLYTLLAGFAEFERDLIRERVKAGLTAAKSRGQKLGRQPGQSPKRIERIEDKVKQFASDGKSYRWIAKELQISKTTVARILKTI</sequence>
<evidence type="ECO:0000256" key="2">
    <source>
        <dbReference type="ARBA" id="ARBA00023172"/>
    </source>
</evidence>
<dbReference type="InterPro" id="IPR036162">
    <property type="entry name" value="Resolvase-like_N_sf"/>
</dbReference>
<feature type="domain" description="Resolvase/invertase-type recombinase catalytic" evidence="3">
    <location>
        <begin position="78"/>
        <end position="220"/>
    </location>
</feature>
<dbReference type="HOGENOM" id="CLU_010686_8_2_3"/>
<gene>
    <name evidence="4" type="ORF">Cri9333_4948</name>
</gene>
<evidence type="ECO:0000256" key="1">
    <source>
        <dbReference type="ARBA" id="ARBA00023125"/>
    </source>
</evidence>
<dbReference type="KEGG" id="cep:Cri9333_4948"/>
<dbReference type="PANTHER" id="PTHR30461">
    <property type="entry name" value="DNA-INVERTASE FROM LAMBDOID PROPHAGE"/>
    <property type="match status" value="1"/>
</dbReference>
<dbReference type="Gene3D" id="1.10.10.10">
    <property type="entry name" value="Winged helix-like DNA-binding domain superfamily/Winged helix DNA-binding domain"/>
    <property type="match status" value="1"/>
</dbReference>
<dbReference type="RefSeq" id="WP_015205625.1">
    <property type="nucleotide sequence ID" value="NC_019755.1"/>
</dbReference>
<dbReference type="GO" id="GO:0003677">
    <property type="term" value="F:DNA binding"/>
    <property type="evidence" value="ECO:0007669"/>
    <property type="project" value="UniProtKB-KW"/>
</dbReference>
<dbReference type="CDD" id="cd03768">
    <property type="entry name" value="SR_ResInv"/>
    <property type="match status" value="1"/>
</dbReference>
<dbReference type="GO" id="GO:0000150">
    <property type="term" value="F:DNA strand exchange activity"/>
    <property type="evidence" value="ECO:0007669"/>
    <property type="project" value="InterPro"/>
</dbReference>
<keyword evidence="5" id="KW-1185">Reference proteome</keyword>
<dbReference type="SMART" id="SM00857">
    <property type="entry name" value="Resolvase"/>
    <property type="match status" value="1"/>
</dbReference>
<evidence type="ECO:0000259" key="3">
    <source>
        <dbReference type="PROSITE" id="PS51736"/>
    </source>
</evidence>
<protein>
    <submittedName>
        <fullName evidence="4">Resolvase domain protein</fullName>
    </submittedName>
</protein>
<evidence type="ECO:0000313" key="5">
    <source>
        <dbReference type="Proteomes" id="UP000010472"/>
    </source>
</evidence>
<name>K9W7C9_9CYAN</name>